<protein>
    <recommendedName>
        <fullName evidence="5">Inner membrane-spanning protein YciB</fullName>
    </recommendedName>
</protein>
<dbReference type="HAMAP" id="MF_00189">
    <property type="entry name" value="YciB"/>
    <property type="match status" value="1"/>
</dbReference>
<feature type="transmembrane region" description="Helical" evidence="5">
    <location>
        <begin position="151"/>
        <end position="169"/>
    </location>
</feature>
<name>A0ABV8D9B8_9BURK</name>
<keyword evidence="7" id="KW-1185">Reference proteome</keyword>
<dbReference type="InterPro" id="IPR006008">
    <property type="entry name" value="YciB"/>
</dbReference>
<keyword evidence="5" id="KW-0997">Cell inner membrane</keyword>
<dbReference type="NCBIfam" id="TIGR00997">
    <property type="entry name" value="ispZ"/>
    <property type="match status" value="1"/>
</dbReference>
<evidence type="ECO:0000256" key="3">
    <source>
        <dbReference type="ARBA" id="ARBA00022989"/>
    </source>
</evidence>
<evidence type="ECO:0000256" key="1">
    <source>
        <dbReference type="ARBA" id="ARBA00022475"/>
    </source>
</evidence>
<sequence>MKILIDFFPILLFFGAYKFYGIYVGTAVLMGATVAQMALIYAIDRRLQTMHKVTLVLILLFGTLTLVLQDDRFIKWKPTVLYGAMSIALAVAVWAMKKNFLKMLLGSQLTLPESVWHRLNVAWIVYCAFMSAINAYVVVNFSTEAWVDFKLWGYAFPLVFLVGQGIYVAPHIKGDEGDEPAA</sequence>
<evidence type="ECO:0000256" key="2">
    <source>
        <dbReference type="ARBA" id="ARBA00022692"/>
    </source>
</evidence>
<keyword evidence="4 5" id="KW-0472">Membrane</keyword>
<accession>A0ABV8D9B8</accession>
<keyword evidence="3 5" id="KW-1133">Transmembrane helix</keyword>
<proteinExistence type="inferred from homology"/>
<dbReference type="EMBL" id="JBHSAJ010000022">
    <property type="protein sequence ID" value="MFC3934719.1"/>
    <property type="molecule type" value="Genomic_DNA"/>
</dbReference>
<feature type="transmembrane region" description="Helical" evidence="5">
    <location>
        <begin position="80"/>
        <end position="96"/>
    </location>
</feature>
<comment type="similarity">
    <text evidence="5">Belongs to the YciB family.</text>
</comment>
<feature type="transmembrane region" description="Helical" evidence="5">
    <location>
        <begin position="117"/>
        <end position="139"/>
    </location>
</feature>
<reference evidence="7" key="1">
    <citation type="journal article" date="2019" name="Int. J. Syst. Evol. Microbiol.">
        <title>The Global Catalogue of Microorganisms (GCM) 10K type strain sequencing project: providing services to taxonomists for standard genome sequencing and annotation.</title>
        <authorList>
            <consortium name="The Broad Institute Genomics Platform"/>
            <consortium name="The Broad Institute Genome Sequencing Center for Infectious Disease"/>
            <person name="Wu L."/>
            <person name="Ma J."/>
        </authorList>
    </citation>
    <scope>NUCLEOTIDE SEQUENCE [LARGE SCALE GENOMIC DNA]</scope>
    <source>
        <strain evidence="7">CCUG 2113</strain>
    </source>
</reference>
<dbReference type="PANTHER" id="PTHR36917:SF1">
    <property type="entry name" value="INNER MEMBRANE-SPANNING PROTEIN YCIB"/>
    <property type="match status" value="1"/>
</dbReference>
<evidence type="ECO:0000256" key="5">
    <source>
        <dbReference type="HAMAP-Rule" id="MF_00189"/>
    </source>
</evidence>
<evidence type="ECO:0000256" key="4">
    <source>
        <dbReference type="ARBA" id="ARBA00023136"/>
    </source>
</evidence>
<dbReference type="RefSeq" id="WP_055394047.1">
    <property type="nucleotide sequence ID" value="NZ_CP192460.1"/>
</dbReference>
<evidence type="ECO:0000313" key="6">
    <source>
        <dbReference type="EMBL" id="MFC3934719.1"/>
    </source>
</evidence>
<gene>
    <name evidence="5" type="primary">yciB</name>
    <name evidence="6" type="ORF">ACFOW3_08775</name>
</gene>
<feature type="transmembrane region" description="Helical" evidence="5">
    <location>
        <begin position="20"/>
        <end position="43"/>
    </location>
</feature>
<comment type="caution">
    <text evidence="6">The sequence shown here is derived from an EMBL/GenBank/DDBJ whole genome shotgun (WGS) entry which is preliminary data.</text>
</comment>
<keyword evidence="1 5" id="KW-1003">Cell membrane</keyword>
<dbReference type="PANTHER" id="PTHR36917">
    <property type="entry name" value="INTRACELLULAR SEPTATION PROTEIN A-RELATED"/>
    <property type="match status" value="1"/>
</dbReference>
<organism evidence="6 7">
    <name type="scientific">Acidovorax facilis</name>
    <dbReference type="NCBI Taxonomy" id="12917"/>
    <lineage>
        <taxon>Bacteria</taxon>
        <taxon>Pseudomonadati</taxon>
        <taxon>Pseudomonadota</taxon>
        <taxon>Betaproteobacteria</taxon>
        <taxon>Burkholderiales</taxon>
        <taxon>Comamonadaceae</taxon>
        <taxon>Acidovorax</taxon>
    </lineage>
</organism>
<dbReference type="NCBIfam" id="NF001325">
    <property type="entry name" value="PRK00259.1-3"/>
    <property type="match status" value="1"/>
</dbReference>
<comment type="caution">
    <text evidence="5">Lacks conserved residue(s) required for the propagation of feature annotation.</text>
</comment>
<keyword evidence="2 5" id="KW-0812">Transmembrane</keyword>
<comment type="function">
    <text evidence="5">Plays a role in cell envelope biogenesis, maintenance of cell envelope integrity and membrane homeostasis.</text>
</comment>
<dbReference type="Pfam" id="PF04279">
    <property type="entry name" value="IspA"/>
    <property type="match status" value="1"/>
</dbReference>
<comment type="subcellular location">
    <subcellularLocation>
        <location evidence="5">Cell inner membrane</location>
        <topology evidence="5">Multi-pass membrane protein</topology>
    </subcellularLocation>
</comment>
<evidence type="ECO:0000313" key="7">
    <source>
        <dbReference type="Proteomes" id="UP001595693"/>
    </source>
</evidence>
<dbReference type="Proteomes" id="UP001595693">
    <property type="component" value="Unassembled WGS sequence"/>
</dbReference>